<feature type="domain" description="FAD-binding FR-type" evidence="12">
    <location>
        <begin position="206"/>
        <end position="334"/>
    </location>
</feature>
<dbReference type="FunFam" id="2.40.30.10:FF:000059">
    <property type="entry name" value="dual oxidase isoform X1"/>
    <property type="match status" value="1"/>
</dbReference>
<dbReference type="GO" id="GO:0042742">
    <property type="term" value="P:defense response to bacterium"/>
    <property type="evidence" value="ECO:0007669"/>
    <property type="project" value="UniProtKB-ARBA"/>
</dbReference>
<keyword evidence="3 11" id="KW-0812">Transmembrane</keyword>
<evidence type="ECO:0000256" key="8">
    <source>
        <dbReference type="ARBA" id="ARBA00023002"/>
    </source>
</evidence>
<dbReference type="Gene3D" id="2.40.30.10">
    <property type="entry name" value="Translation factors"/>
    <property type="match status" value="1"/>
</dbReference>
<dbReference type="GO" id="GO:0046872">
    <property type="term" value="F:metal ion binding"/>
    <property type="evidence" value="ECO:0007669"/>
    <property type="project" value="UniProtKB-KW"/>
</dbReference>
<evidence type="ECO:0000256" key="11">
    <source>
        <dbReference type="SAM" id="Phobius"/>
    </source>
</evidence>
<reference evidence="14" key="1">
    <citation type="submission" date="2025-08" db="UniProtKB">
        <authorList>
            <consortium name="RefSeq"/>
        </authorList>
    </citation>
    <scope>IDENTIFICATION</scope>
    <source>
        <tissue evidence="14">Skeletal muscle</tissue>
    </source>
</reference>
<comment type="subcellular location">
    <subcellularLocation>
        <location evidence="1">Membrane</location>
        <topology evidence="1">Multi-pass membrane protein</topology>
    </subcellularLocation>
</comment>
<evidence type="ECO:0000256" key="10">
    <source>
        <dbReference type="ARBA" id="ARBA00049908"/>
    </source>
</evidence>
<dbReference type="CDD" id="cd06186">
    <property type="entry name" value="NOX_Duox_like_FAD_NADP"/>
    <property type="match status" value="1"/>
</dbReference>
<feature type="transmembrane region" description="Helical" evidence="11">
    <location>
        <begin position="515"/>
        <end position="539"/>
    </location>
</feature>
<evidence type="ECO:0000256" key="4">
    <source>
        <dbReference type="ARBA" id="ARBA00022723"/>
    </source>
</evidence>
<evidence type="ECO:0000256" key="5">
    <source>
        <dbReference type="ARBA" id="ARBA00022827"/>
    </source>
</evidence>
<dbReference type="Pfam" id="PF08030">
    <property type="entry name" value="NAD_binding_6"/>
    <property type="match status" value="1"/>
</dbReference>
<name>A0A6I9YYN3_9SAUR</name>
<evidence type="ECO:0000256" key="7">
    <source>
        <dbReference type="ARBA" id="ARBA00022989"/>
    </source>
</evidence>
<keyword evidence="9 11" id="KW-0472">Membrane</keyword>
<dbReference type="GeneID" id="106554823"/>
<evidence type="ECO:0000256" key="6">
    <source>
        <dbReference type="ARBA" id="ARBA00022857"/>
    </source>
</evidence>
<dbReference type="GO" id="GO:0016175">
    <property type="term" value="F:superoxide-generating NAD(P)H oxidase activity"/>
    <property type="evidence" value="ECO:0007669"/>
    <property type="project" value="UniProtKB-ARBA"/>
</dbReference>
<dbReference type="PANTHER" id="PTHR11972">
    <property type="entry name" value="NADPH OXIDASE"/>
    <property type="match status" value="1"/>
</dbReference>
<dbReference type="SUPFAM" id="SSF63380">
    <property type="entry name" value="Riboflavin synthase domain-like"/>
    <property type="match status" value="1"/>
</dbReference>
<dbReference type="GO" id="GO:0042554">
    <property type="term" value="P:superoxide anion generation"/>
    <property type="evidence" value="ECO:0007669"/>
    <property type="project" value="TreeGrafter"/>
</dbReference>
<protein>
    <submittedName>
        <fullName evidence="14">Dual oxidase 2-like</fullName>
    </submittedName>
</protein>
<sequence length="605" mass="68918">MTVQSETDGLADVKLTCYQPCFFNSSKTLPLPISSLVSGFLISSSRSFIEISNNCLSRDQTEQVIESLFKEAGFQDKEELTWEDFHYMLRDHDNALQRTQLCVKGVPENLKQNVINRVSFINKDRDNNTHQSSSTLGIEDFMVTGLVVVDPSMEQRFPCPPDAQQLSSNDRLISFQYICERHFQKVLNKSLFTGLRSITHFGRPPFVPFFCSLQEVHPEIIVESIVDLTLRSKYTGSLFFLDSGVTNLQFQRPQDFDYRSGQWVRIACLSLGTNEYHPFTLTSAPHEDLLTLHIRAAGPWTTRLRELYSQESIAEIGKYPKVIIHGSYAVVQQPRFHIYFIVPALIYVADKLLSLSRKKVEISVIKAELLPSGSVLYLDGPFGEGHQEWNKFEVSVLVGGGIGVTPFASILKDLVFKSSVGSRILCKKVRLDQQRLTFPEAHLYTEARRERYQRNIIHQKIQQFKRFIENFRRHIICVVIFSAITAGVFVERAYYYGFASPPTGIADTTFVGILISRGAGASISFMYSFILLTMCRNLITFLRETFFNRYIPFDSAVDFHRWIATGALIFSVLHTLGHVVNVYIFSITPLSILSCLFSHVFMNDG</sequence>
<dbReference type="InterPro" id="IPR039261">
    <property type="entry name" value="FNR_nucleotide-bd"/>
</dbReference>
<dbReference type="SUPFAM" id="SSF52343">
    <property type="entry name" value="Ferredoxin reductase-like, C-terminal NADP-linked domain"/>
    <property type="match status" value="1"/>
</dbReference>
<dbReference type="AlphaFoldDB" id="A0A6I9YYN3"/>
<comment type="catalytic activity">
    <reaction evidence="10">
        <text>NADPH + 2 O2 = 2 superoxide + NADP(+) + H(+)</text>
        <dbReference type="Rhea" id="RHEA:63180"/>
        <dbReference type="ChEBI" id="CHEBI:15378"/>
        <dbReference type="ChEBI" id="CHEBI:15379"/>
        <dbReference type="ChEBI" id="CHEBI:18421"/>
        <dbReference type="ChEBI" id="CHEBI:57783"/>
        <dbReference type="ChEBI" id="CHEBI:58349"/>
    </reaction>
</comment>
<gene>
    <name evidence="14" type="primary">LOC106554823</name>
</gene>
<dbReference type="InterPro" id="IPR000778">
    <property type="entry name" value="Cyt_b245_heavy_chain"/>
</dbReference>
<evidence type="ECO:0000313" key="13">
    <source>
        <dbReference type="Proteomes" id="UP000504617"/>
    </source>
</evidence>
<dbReference type="RefSeq" id="XP_013929031.1">
    <property type="nucleotide sequence ID" value="XM_014073556.1"/>
</dbReference>
<proteinExistence type="predicted"/>
<dbReference type="InterPro" id="IPR050369">
    <property type="entry name" value="RBOH/FRE"/>
</dbReference>
<dbReference type="PROSITE" id="PS51384">
    <property type="entry name" value="FAD_FR"/>
    <property type="match status" value="1"/>
</dbReference>
<evidence type="ECO:0000256" key="9">
    <source>
        <dbReference type="ARBA" id="ARBA00023136"/>
    </source>
</evidence>
<dbReference type="InterPro" id="IPR017927">
    <property type="entry name" value="FAD-bd_FR_type"/>
</dbReference>
<dbReference type="InterPro" id="IPR013112">
    <property type="entry name" value="FAD-bd_8"/>
</dbReference>
<dbReference type="KEGG" id="tsr:106554823"/>
<dbReference type="PRINTS" id="PR00466">
    <property type="entry name" value="GP91PHOX"/>
</dbReference>
<dbReference type="PANTHER" id="PTHR11972:SF175">
    <property type="entry name" value="NAD(P)H OXIDASE (H2O2-FORMING)"/>
    <property type="match status" value="1"/>
</dbReference>
<feature type="transmembrane region" description="Helical" evidence="11">
    <location>
        <begin position="475"/>
        <end position="495"/>
    </location>
</feature>
<dbReference type="GO" id="GO:0043020">
    <property type="term" value="C:NADPH oxidase complex"/>
    <property type="evidence" value="ECO:0007669"/>
    <property type="project" value="TreeGrafter"/>
</dbReference>
<dbReference type="InterPro" id="IPR013121">
    <property type="entry name" value="Fe_red_NAD-bd_6"/>
</dbReference>
<dbReference type="GO" id="GO:0009653">
    <property type="term" value="P:anatomical structure morphogenesis"/>
    <property type="evidence" value="ECO:0007669"/>
    <property type="project" value="UniProtKB-ARBA"/>
</dbReference>
<dbReference type="Proteomes" id="UP000504617">
    <property type="component" value="Unplaced"/>
</dbReference>
<evidence type="ECO:0000259" key="12">
    <source>
        <dbReference type="PROSITE" id="PS51384"/>
    </source>
</evidence>
<dbReference type="OrthoDB" id="6019201at2759"/>
<keyword evidence="2" id="KW-0285">Flavoprotein</keyword>
<evidence type="ECO:0000313" key="14">
    <source>
        <dbReference type="RefSeq" id="XP_013929031.1"/>
    </source>
</evidence>
<organism evidence="13 14">
    <name type="scientific">Thamnophis sirtalis</name>
    <dbReference type="NCBI Taxonomy" id="35019"/>
    <lineage>
        <taxon>Eukaryota</taxon>
        <taxon>Metazoa</taxon>
        <taxon>Chordata</taxon>
        <taxon>Craniata</taxon>
        <taxon>Vertebrata</taxon>
        <taxon>Euteleostomi</taxon>
        <taxon>Lepidosauria</taxon>
        <taxon>Squamata</taxon>
        <taxon>Bifurcata</taxon>
        <taxon>Unidentata</taxon>
        <taxon>Episquamata</taxon>
        <taxon>Toxicofera</taxon>
        <taxon>Serpentes</taxon>
        <taxon>Colubroidea</taxon>
        <taxon>Colubridae</taxon>
        <taxon>Natricinae</taxon>
        <taxon>Thamnophis</taxon>
    </lineage>
</organism>
<accession>A0A6I9YYN3</accession>
<keyword evidence="8" id="KW-0560">Oxidoreductase</keyword>
<keyword evidence="4" id="KW-0479">Metal-binding</keyword>
<feature type="transmembrane region" description="Helical" evidence="11">
    <location>
        <begin position="582"/>
        <end position="602"/>
    </location>
</feature>
<keyword evidence="7 11" id="KW-1133">Transmembrane helix</keyword>
<keyword evidence="13" id="KW-1185">Reference proteome</keyword>
<keyword evidence="6" id="KW-0521">NADP</keyword>
<keyword evidence="5" id="KW-0274">FAD</keyword>
<evidence type="ECO:0000256" key="3">
    <source>
        <dbReference type="ARBA" id="ARBA00022692"/>
    </source>
</evidence>
<dbReference type="Pfam" id="PF08022">
    <property type="entry name" value="FAD_binding_8"/>
    <property type="match status" value="1"/>
</dbReference>
<feature type="transmembrane region" description="Helical" evidence="11">
    <location>
        <begin position="336"/>
        <end position="353"/>
    </location>
</feature>
<dbReference type="InterPro" id="IPR017938">
    <property type="entry name" value="Riboflavin_synthase-like_b-brl"/>
</dbReference>
<evidence type="ECO:0000256" key="2">
    <source>
        <dbReference type="ARBA" id="ARBA00022630"/>
    </source>
</evidence>
<evidence type="ECO:0000256" key="1">
    <source>
        <dbReference type="ARBA" id="ARBA00004141"/>
    </source>
</evidence>
<dbReference type="Gene3D" id="3.40.50.80">
    <property type="entry name" value="Nucleotide-binding domain of ferredoxin-NADP reductase (FNR) module"/>
    <property type="match status" value="1"/>
</dbReference>